<accession>A0A8J6PFZ1</accession>
<dbReference type="RefSeq" id="WP_187536753.1">
    <property type="nucleotide sequence ID" value="NZ_JACRTL010000008.1"/>
</dbReference>
<proteinExistence type="predicted"/>
<feature type="active site" description="Tele-phosphohistidine intermediate" evidence="1">
    <location>
        <position position="10"/>
    </location>
</feature>
<evidence type="ECO:0000256" key="2">
    <source>
        <dbReference type="PIRSR" id="PIRSR613078-2"/>
    </source>
</evidence>
<dbReference type="CDD" id="cd07067">
    <property type="entry name" value="HP_PGM_like"/>
    <property type="match status" value="1"/>
</dbReference>
<dbReference type="InterPro" id="IPR050275">
    <property type="entry name" value="PGM_Phosphatase"/>
</dbReference>
<feature type="binding site" evidence="2">
    <location>
        <begin position="9"/>
        <end position="16"/>
    </location>
    <ligand>
        <name>substrate</name>
    </ligand>
</feature>
<gene>
    <name evidence="3" type="ORF">H8702_11735</name>
</gene>
<dbReference type="EMBL" id="JACRTL010000008">
    <property type="protein sequence ID" value="MBC8611761.1"/>
    <property type="molecule type" value="Genomic_DNA"/>
</dbReference>
<sequence>MAVRITFLRHGKTKGNLEHAFIGRTDQPLCVEGRQELTCAKEHGRYPLAELVIVSPMKRCLETAQILYPSVTAQIVEGLRETDFGDFEGKTHRQLKAFPQYHTFLQENGKNGFPNGETLEGADRRMRTAWEQVVPSLFRSGKTEITVVAHGGTVMNLLSAYGCPKRDYYDWQCENGDGWLVEVTPEQWEKKRFSVVGKLSQLEGQA</sequence>
<dbReference type="GO" id="GO:0016791">
    <property type="term" value="F:phosphatase activity"/>
    <property type="evidence" value="ECO:0007669"/>
    <property type="project" value="TreeGrafter"/>
</dbReference>
<dbReference type="PANTHER" id="PTHR48100">
    <property type="entry name" value="BROAD-SPECIFICITY PHOSPHATASE YOR283W-RELATED"/>
    <property type="match status" value="1"/>
</dbReference>
<dbReference type="AlphaFoldDB" id="A0A8J6PFZ1"/>
<evidence type="ECO:0000256" key="1">
    <source>
        <dbReference type="PIRSR" id="PIRSR613078-1"/>
    </source>
</evidence>
<dbReference type="GO" id="GO:0005737">
    <property type="term" value="C:cytoplasm"/>
    <property type="evidence" value="ECO:0007669"/>
    <property type="project" value="TreeGrafter"/>
</dbReference>
<dbReference type="InterPro" id="IPR029033">
    <property type="entry name" value="His_PPase_superfam"/>
</dbReference>
<keyword evidence="4" id="KW-1185">Reference proteome</keyword>
<dbReference type="Proteomes" id="UP000632659">
    <property type="component" value="Unassembled WGS sequence"/>
</dbReference>
<evidence type="ECO:0000313" key="4">
    <source>
        <dbReference type="Proteomes" id="UP000632659"/>
    </source>
</evidence>
<dbReference type="Gene3D" id="3.40.50.1240">
    <property type="entry name" value="Phosphoglycerate mutase-like"/>
    <property type="match status" value="1"/>
</dbReference>
<dbReference type="InterPro" id="IPR013078">
    <property type="entry name" value="His_Pase_superF_clade-1"/>
</dbReference>
<organism evidence="3 4">
    <name type="scientific">Massiliimalia timonensis</name>
    <dbReference type="NCBI Taxonomy" id="1987501"/>
    <lineage>
        <taxon>Bacteria</taxon>
        <taxon>Bacillati</taxon>
        <taxon>Bacillota</taxon>
        <taxon>Clostridia</taxon>
        <taxon>Eubacteriales</taxon>
        <taxon>Oscillospiraceae</taxon>
        <taxon>Massiliimalia</taxon>
    </lineage>
</organism>
<protein>
    <submittedName>
        <fullName evidence="3">Histidine phosphatase family protein</fullName>
    </submittedName>
</protein>
<comment type="caution">
    <text evidence="3">The sequence shown here is derived from an EMBL/GenBank/DDBJ whole genome shotgun (WGS) entry which is preliminary data.</text>
</comment>
<evidence type="ECO:0000313" key="3">
    <source>
        <dbReference type="EMBL" id="MBC8611761.1"/>
    </source>
</evidence>
<dbReference type="SUPFAM" id="SSF53254">
    <property type="entry name" value="Phosphoglycerate mutase-like"/>
    <property type="match status" value="1"/>
</dbReference>
<name>A0A8J6PFZ1_9FIRM</name>
<dbReference type="SMART" id="SM00855">
    <property type="entry name" value="PGAM"/>
    <property type="match status" value="1"/>
</dbReference>
<dbReference type="PANTHER" id="PTHR48100:SF1">
    <property type="entry name" value="HISTIDINE PHOSPHATASE FAMILY PROTEIN-RELATED"/>
    <property type="match status" value="1"/>
</dbReference>
<feature type="binding site" evidence="2">
    <location>
        <position position="59"/>
    </location>
    <ligand>
        <name>substrate</name>
    </ligand>
</feature>
<dbReference type="Pfam" id="PF00300">
    <property type="entry name" value="His_Phos_1"/>
    <property type="match status" value="1"/>
</dbReference>
<feature type="active site" description="Proton donor/acceptor" evidence="1">
    <location>
        <position position="81"/>
    </location>
</feature>
<reference evidence="3" key="1">
    <citation type="submission" date="2020-08" db="EMBL/GenBank/DDBJ databases">
        <title>Genome public.</title>
        <authorList>
            <person name="Liu C."/>
            <person name="Sun Q."/>
        </authorList>
    </citation>
    <scope>NUCLEOTIDE SEQUENCE</scope>
    <source>
        <strain evidence="3">NSJ-15</strain>
    </source>
</reference>